<dbReference type="SUPFAM" id="SSF48498">
    <property type="entry name" value="Tetracyclin repressor-like, C-terminal domain"/>
    <property type="match status" value="1"/>
</dbReference>
<feature type="DNA-binding region" description="H-T-H motif" evidence="4">
    <location>
        <begin position="32"/>
        <end position="51"/>
    </location>
</feature>
<name>A0A0K8MYJ8_9CHLR</name>
<dbReference type="Gene3D" id="1.10.10.60">
    <property type="entry name" value="Homeodomain-like"/>
    <property type="match status" value="1"/>
</dbReference>
<dbReference type="InterPro" id="IPR036271">
    <property type="entry name" value="Tet_transcr_reg_TetR-rel_C_sf"/>
</dbReference>
<evidence type="ECO:0000256" key="2">
    <source>
        <dbReference type="ARBA" id="ARBA00023125"/>
    </source>
</evidence>
<reference evidence="6" key="1">
    <citation type="submission" date="2015-07" db="EMBL/GenBank/DDBJ databases">
        <title>Draft Genome Sequences of Anaerolinea thermolimosa IMO-1, Bellilinea caldifistulae GOMI-1, Leptolinea tardivitalis YMTK-2, Levilinea saccharolytica KIBI-1,Longilinea arvoryzae KOME-1, Previously Described as Members of the Anaerolineaceae (Chloroflexi).</title>
        <authorList>
            <person name="Sekiguchi Y."/>
            <person name="Ohashi A."/>
            <person name="Matsuura N."/>
            <person name="Tourlousse M.D."/>
        </authorList>
    </citation>
    <scope>NUCLEOTIDE SEQUENCE [LARGE SCALE GENOMIC DNA]</scope>
    <source>
        <strain evidence="6">KOME-1</strain>
    </source>
</reference>
<keyword evidence="1" id="KW-0805">Transcription regulation</keyword>
<dbReference type="PROSITE" id="PS01081">
    <property type="entry name" value="HTH_TETR_1"/>
    <property type="match status" value="1"/>
</dbReference>
<gene>
    <name evidence="6" type="ORF">LARV_03912</name>
</gene>
<dbReference type="InterPro" id="IPR001647">
    <property type="entry name" value="HTH_TetR"/>
</dbReference>
<evidence type="ECO:0000313" key="7">
    <source>
        <dbReference type="Proteomes" id="UP000055060"/>
    </source>
</evidence>
<keyword evidence="2 4" id="KW-0238">DNA-binding</keyword>
<dbReference type="PRINTS" id="PR00455">
    <property type="entry name" value="HTHTETR"/>
</dbReference>
<dbReference type="Proteomes" id="UP000055060">
    <property type="component" value="Unassembled WGS sequence"/>
</dbReference>
<dbReference type="PANTHER" id="PTHR30055:SF234">
    <property type="entry name" value="HTH-TYPE TRANSCRIPTIONAL REGULATOR BETI"/>
    <property type="match status" value="1"/>
</dbReference>
<dbReference type="Pfam" id="PF00440">
    <property type="entry name" value="TetR_N"/>
    <property type="match status" value="1"/>
</dbReference>
<dbReference type="EMBL" id="DF967973">
    <property type="protein sequence ID" value="GAP16116.1"/>
    <property type="molecule type" value="Genomic_DNA"/>
</dbReference>
<evidence type="ECO:0000259" key="5">
    <source>
        <dbReference type="PROSITE" id="PS50977"/>
    </source>
</evidence>
<dbReference type="STRING" id="360412.LARV_03912"/>
<feature type="domain" description="HTH tetR-type" evidence="5">
    <location>
        <begin position="9"/>
        <end position="69"/>
    </location>
</feature>
<dbReference type="GO" id="GO:0003700">
    <property type="term" value="F:DNA-binding transcription factor activity"/>
    <property type="evidence" value="ECO:0007669"/>
    <property type="project" value="TreeGrafter"/>
</dbReference>
<evidence type="ECO:0000313" key="6">
    <source>
        <dbReference type="EMBL" id="GAP16116.1"/>
    </source>
</evidence>
<dbReference type="PROSITE" id="PS50977">
    <property type="entry name" value="HTH_TETR_2"/>
    <property type="match status" value="1"/>
</dbReference>
<dbReference type="OrthoDB" id="2732116at2"/>
<dbReference type="Gene3D" id="1.10.357.10">
    <property type="entry name" value="Tetracycline Repressor, domain 2"/>
    <property type="match status" value="1"/>
</dbReference>
<dbReference type="InterPro" id="IPR009057">
    <property type="entry name" value="Homeodomain-like_sf"/>
</dbReference>
<dbReference type="RefSeq" id="WP_075075496.1">
    <property type="nucleotide sequence ID" value="NZ_DF967973.1"/>
</dbReference>
<organism evidence="6">
    <name type="scientific">Longilinea arvoryzae</name>
    <dbReference type="NCBI Taxonomy" id="360412"/>
    <lineage>
        <taxon>Bacteria</taxon>
        <taxon>Bacillati</taxon>
        <taxon>Chloroflexota</taxon>
        <taxon>Anaerolineae</taxon>
        <taxon>Anaerolineales</taxon>
        <taxon>Anaerolineaceae</taxon>
        <taxon>Longilinea</taxon>
    </lineage>
</organism>
<dbReference type="SUPFAM" id="SSF46689">
    <property type="entry name" value="Homeodomain-like"/>
    <property type="match status" value="1"/>
</dbReference>
<dbReference type="GO" id="GO:0000976">
    <property type="term" value="F:transcription cis-regulatory region binding"/>
    <property type="evidence" value="ECO:0007669"/>
    <property type="project" value="TreeGrafter"/>
</dbReference>
<proteinExistence type="predicted"/>
<sequence>MESNRLDEHETARCILEEGWQLFQQKGYRGVSIDELCLRCKLSKPTLYYYFQDKENLFVQILQYKLHGFREIIERPGSLRERLQAIAAEILDSFQTDYSSLLRDREHLKRPENLVRIRDAFHNELFGPMIALMQAGIDAGELRRDDPTLLALIFMGSVNNFIGKAADLHTDNPSLAGKLTDYYIEGSRNRP</sequence>
<dbReference type="AlphaFoldDB" id="A0A0K8MYJ8"/>
<evidence type="ECO:0000256" key="3">
    <source>
        <dbReference type="ARBA" id="ARBA00023163"/>
    </source>
</evidence>
<protein>
    <submittedName>
        <fullName evidence="6">Transcriptional regulator</fullName>
    </submittedName>
</protein>
<keyword evidence="7" id="KW-1185">Reference proteome</keyword>
<evidence type="ECO:0000256" key="1">
    <source>
        <dbReference type="ARBA" id="ARBA00023015"/>
    </source>
</evidence>
<dbReference type="InterPro" id="IPR023772">
    <property type="entry name" value="DNA-bd_HTH_TetR-type_CS"/>
</dbReference>
<accession>A0A0K8MYJ8</accession>
<keyword evidence="3" id="KW-0804">Transcription</keyword>
<dbReference type="PANTHER" id="PTHR30055">
    <property type="entry name" value="HTH-TYPE TRANSCRIPTIONAL REGULATOR RUTR"/>
    <property type="match status" value="1"/>
</dbReference>
<dbReference type="InterPro" id="IPR050109">
    <property type="entry name" value="HTH-type_TetR-like_transc_reg"/>
</dbReference>
<evidence type="ECO:0000256" key="4">
    <source>
        <dbReference type="PROSITE-ProRule" id="PRU00335"/>
    </source>
</evidence>